<protein>
    <submittedName>
        <fullName evidence="1">Uncharacterized protein</fullName>
    </submittedName>
</protein>
<accession>A0A5J6ZAG8</accession>
<sequence>MGPNYDVRAWSGVRPAVSGFCLLFVSCLPACSSEVADFLPEDAATGDLFTLDFQEVYGERWEEYSIQCPYVSAESKARQLGIEVKDAEDLSAVPTGQFIYLRNEEELSVHHARSKEPELCSRQNLNDVDFVGWIPASETLILTWDDGGGRWVIA</sequence>
<evidence type="ECO:0000313" key="2">
    <source>
        <dbReference type="Proteomes" id="UP000326711"/>
    </source>
</evidence>
<dbReference type="Proteomes" id="UP000326711">
    <property type="component" value="Chromosome"/>
</dbReference>
<organism evidence="1 2">
    <name type="scientific">Corynebacterium urogenitale</name>
    <dbReference type="NCBI Taxonomy" id="2487892"/>
    <lineage>
        <taxon>Bacteria</taxon>
        <taxon>Bacillati</taxon>
        <taxon>Actinomycetota</taxon>
        <taxon>Actinomycetes</taxon>
        <taxon>Mycobacteriales</taxon>
        <taxon>Corynebacteriaceae</taxon>
        <taxon>Corynebacterium</taxon>
    </lineage>
</organism>
<reference evidence="2" key="1">
    <citation type="submission" date="2019-10" db="EMBL/GenBank/DDBJ databases">
        <title>Complete genome sequence of Corynebacterium urogenitalis DSM 108747, isolated from the genital tract of a cow.</title>
        <authorList>
            <person name="Ruckert C."/>
            <person name="Ballas P."/>
            <person name="Wagener K."/>
            <person name="Drillich M."/>
            <person name="Kaempfer P."/>
            <person name="Busse H.-J."/>
            <person name="Ehling-Schulz M."/>
        </authorList>
    </citation>
    <scope>NUCLEOTIDE SEQUENCE [LARGE SCALE GENOMIC DNA]</scope>
    <source>
        <strain evidence="2">LMM 1652</strain>
    </source>
</reference>
<evidence type="ECO:0000313" key="1">
    <source>
        <dbReference type="EMBL" id="QFQ02547.1"/>
    </source>
</evidence>
<dbReference type="EMBL" id="CP045032">
    <property type="protein sequence ID" value="QFQ02547.1"/>
    <property type="molecule type" value="Genomic_DNA"/>
</dbReference>
<dbReference type="KEGG" id="cuo:CUROG_05920"/>
<gene>
    <name evidence="1" type="ORF">CUROG_05920</name>
</gene>
<dbReference type="AlphaFoldDB" id="A0A5J6ZAG8"/>
<proteinExistence type="predicted"/>
<name>A0A5J6ZAG8_9CORY</name>
<keyword evidence="2" id="KW-1185">Reference proteome</keyword>